<dbReference type="EMBL" id="JAOYFC010000001">
    <property type="protein sequence ID" value="MCV6823498.1"/>
    <property type="molecule type" value="Genomic_DNA"/>
</dbReference>
<dbReference type="Gene3D" id="3.40.50.2300">
    <property type="match status" value="2"/>
</dbReference>
<name>A0AAE3LQG8_9RHOB</name>
<comment type="subcellular location">
    <subcellularLocation>
        <location evidence="1">Periplasm</location>
    </subcellularLocation>
</comment>
<dbReference type="InterPro" id="IPR050555">
    <property type="entry name" value="Bact_Solute-Bind_Prot2"/>
</dbReference>
<dbReference type="SUPFAM" id="SSF53822">
    <property type="entry name" value="Periplasmic binding protein-like I"/>
    <property type="match status" value="1"/>
</dbReference>
<evidence type="ECO:0000259" key="5">
    <source>
        <dbReference type="Pfam" id="PF13407"/>
    </source>
</evidence>
<dbReference type="Pfam" id="PF13407">
    <property type="entry name" value="Peripla_BP_4"/>
    <property type="match status" value="1"/>
</dbReference>
<comment type="similarity">
    <text evidence="2">Belongs to the bacterial solute-binding protein 2 family.</text>
</comment>
<evidence type="ECO:0000313" key="6">
    <source>
        <dbReference type="EMBL" id="MCV6823498.1"/>
    </source>
</evidence>
<organism evidence="6 7">
    <name type="scientific">Halocynthiibacter halioticoli</name>
    <dbReference type="NCBI Taxonomy" id="2986804"/>
    <lineage>
        <taxon>Bacteria</taxon>
        <taxon>Pseudomonadati</taxon>
        <taxon>Pseudomonadota</taxon>
        <taxon>Alphaproteobacteria</taxon>
        <taxon>Rhodobacterales</taxon>
        <taxon>Paracoccaceae</taxon>
        <taxon>Halocynthiibacter</taxon>
    </lineage>
</organism>
<dbReference type="PANTHER" id="PTHR30036:SF1">
    <property type="entry name" value="D-XYLOSE-BINDING PERIPLASMIC PROTEIN"/>
    <property type="match status" value="1"/>
</dbReference>
<sequence length="341" mass="35955">MSLLAGLSLSALMTAPALAADITVGMSWANYQEERWKIDESGLRAGLEEAGAELVTADAQSSNERQASDIDGLLARGVDVLLIVAWDSEAIIPSVERALAEGVPVIAYERQIEYPGVYYVAFDPVEVGRIQARELVRAQPKGDYVIIKGSPTDQYAHYVLTGQKEIIDPLIANGDITIVGEQWTDGWVPDNAQKNMENILTAVNDKVDAVLASNDGTAGGVVAALTSVGLEGIPVSGQDGDIAALNRIALGTQTVTAWKDARELGRLGAKVALELAKGTAPEDIEGSVVWDKGPKGTAQNASVLAPVTITHENLDVVVDADWISKEDLCAGVTENAPAACN</sequence>
<evidence type="ECO:0000313" key="7">
    <source>
        <dbReference type="Proteomes" id="UP001208041"/>
    </source>
</evidence>
<dbReference type="PANTHER" id="PTHR30036">
    <property type="entry name" value="D-XYLOSE-BINDING PERIPLASMIC PROTEIN"/>
    <property type="match status" value="1"/>
</dbReference>
<dbReference type="GO" id="GO:0030288">
    <property type="term" value="C:outer membrane-bounded periplasmic space"/>
    <property type="evidence" value="ECO:0007669"/>
    <property type="project" value="TreeGrafter"/>
</dbReference>
<feature type="chain" id="PRO_5041957646" evidence="4">
    <location>
        <begin position="20"/>
        <end position="341"/>
    </location>
</feature>
<gene>
    <name evidence="6" type="ORF">OH136_02925</name>
</gene>
<dbReference type="InterPro" id="IPR025997">
    <property type="entry name" value="SBP_2_dom"/>
</dbReference>
<reference evidence="6" key="1">
    <citation type="submission" date="2022-10" db="EMBL/GenBank/DDBJ databases">
        <authorList>
            <person name="Yue Y."/>
        </authorList>
    </citation>
    <scope>NUCLEOTIDE SEQUENCE</scope>
    <source>
        <strain evidence="6">Z654</strain>
    </source>
</reference>
<dbReference type="AlphaFoldDB" id="A0AAE3LQG8"/>
<keyword evidence="7" id="KW-1185">Reference proteome</keyword>
<dbReference type="Proteomes" id="UP001208041">
    <property type="component" value="Unassembled WGS sequence"/>
</dbReference>
<accession>A0AAE3LQG8</accession>
<evidence type="ECO:0000256" key="1">
    <source>
        <dbReference type="ARBA" id="ARBA00004418"/>
    </source>
</evidence>
<dbReference type="InterPro" id="IPR028082">
    <property type="entry name" value="Peripla_BP_I"/>
</dbReference>
<keyword evidence="3 4" id="KW-0732">Signal</keyword>
<proteinExistence type="inferred from homology"/>
<evidence type="ECO:0000256" key="3">
    <source>
        <dbReference type="ARBA" id="ARBA00022729"/>
    </source>
</evidence>
<evidence type="ECO:0000256" key="2">
    <source>
        <dbReference type="ARBA" id="ARBA00007639"/>
    </source>
</evidence>
<dbReference type="GO" id="GO:0030246">
    <property type="term" value="F:carbohydrate binding"/>
    <property type="evidence" value="ECO:0007669"/>
    <property type="project" value="TreeGrafter"/>
</dbReference>
<feature type="signal peptide" evidence="4">
    <location>
        <begin position="1"/>
        <end position="19"/>
    </location>
</feature>
<evidence type="ECO:0000256" key="4">
    <source>
        <dbReference type="SAM" id="SignalP"/>
    </source>
</evidence>
<feature type="domain" description="Periplasmic binding protein" evidence="5">
    <location>
        <begin position="24"/>
        <end position="279"/>
    </location>
</feature>
<protein>
    <submittedName>
        <fullName evidence="6">Substrate-binding domain-containing protein</fullName>
    </submittedName>
</protein>
<comment type="caution">
    <text evidence="6">The sequence shown here is derived from an EMBL/GenBank/DDBJ whole genome shotgun (WGS) entry which is preliminary data.</text>
</comment>